<dbReference type="GO" id="GO:0005576">
    <property type="term" value="C:extracellular region"/>
    <property type="evidence" value="ECO:0000318"/>
    <property type="project" value="GO_Central"/>
</dbReference>
<evidence type="ECO:0000313" key="13">
    <source>
        <dbReference type="EMBL" id="EYU29560.1"/>
    </source>
</evidence>
<feature type="domain" description="Peptidase S8/S53" evidence="9">
    <location>
        <begin position="86"/>
        <end position="360"/>
    </location>
</feature>
<name>A0A022QSW9_ERYGU</name>
<feature type="region of interest" description="Disordered" evidence="8">
    <location>
        <begin position="458"/>
        <end position="536"/>
    </location>
</feature>
<evidence type="ECO:0000259" key="9">
    <source>
        <dbReference type="Pfam" id="PF00082"/>
    </source>
</evidence>
<organism evidence="13 14">
    <name type="scientific">Erythranthe guttata</name>
    <name type="common">Yellow monkey flower</name>
    <name type="synonym">Mimulus guttatus</name>
    <dbReference type="NCBI Taxonomy" id="4155"/>
    <lineage>
        <taxon>Eukaryota</taxon>
        <taxon>Viridiplantae</taxon>
        <taxon>Streptophyta</taxon>
        <taxon>Embryophyta</taxon>
        <taxon>Tracheophyta</taxon>
        <taxon>Spermatophyta</taxon>
        <taxon>Magnoliopsida</taxon>
        <taxon>eudicotyledons</taxon>
        <taxon>Gunneridae</taxon>
        <taxon>Pentapetalae</taxon>
        <taxon>asterids</taxon>
        <taxon>lamiids</taxon>
        <taxon>Lamiales</taxon>
        <taxon>Phrymaceae</taxon>
        <taxon>Erythranthe</taxon>
    </lineage>
</organism>
<comment type="similarity">
    <text evidence="1 7">Belongs to the peptidase S8 family.</text>
</comment>
<keyword evidence="4 7" id="KW-0378">Hydrolase</keyword>
<evidence type="ECO:0008006" key="15">
    <source>
        <dbReference type="Google" id="ProtNLM"/>
    </source>
</evidence>
<keyword evidence="5 7" id="KW-0720">Serine protease</keyword>
<dbReference type="InterPro" id="IPR041469">
    <property type="entry name" value="Subtilisin-like_FN3"/>
</dbReference>
<keyword evidence="14" id="KW-1185">Reference proteome</keyword>
<dbReference type="GO" id="GO:0004252">
    <property type="term" value="F:serine-type endopeptidase activity"/>
    <property type="evidence" value="ECO:0000318"/>
    <property type="project" value="GO_Central"/>
</dbReference>
<feature type="compositionally biased region" description="Basic and acidic residues" evidence="8">
    <location>
        <begin position="487"/>
        <end position="496"/>
    </location>
</feature>
<dbReference type="Proteomes" id="UP000030748">
    <property type="component" value="Unassembled WGS sequence"/>
</dbReference>
<evidence type="ECO:0000256" key="2">
    <source>
        <dbReference type="ARBA" id="ARBA00022670"/>
    </source>
</evidence>
<evidence type="ECO:0000256" key="8">
    <source>
        <dbReference type="SAM" id="MobiDB-lite"/>
    </source>
</evidence>
<evidence type="ECO:0000256" key="6">
    <source>
        <dbReference type="PIRSR" id="PIRSR615500-1"/>
    </source>
</evidence>
<dbReference type="InterPro" id="IPR000209">
    <property type="entry name" value="Peptidase_S8/S53_dom"/>
</dbReference>
<feature type="active site" description="Charge relay system" evidence="6 7">
    <location>
        <position position="324"/>
    </location>
</feature>
<dbReference type="Pfam" id="PF02225">
    <property type="entry name" value="PA"/>
    <property type="match status" value="1"/>
</dbReference>
<dbReference type="InterPro" id="IPR015500">
    <property type="entry name" value="Peptidase_S8_subtilisin-rel"/>
</dbReference>
<protein>
    <recommendedName>
        <fullName evidence="15">Peptidase S8/S53 domain-containing protein</fullName>
    </recommendedName>
</protein>
<dbReference type="InterPro" id="IPR045051">
    <property type="entry name" value="SBT"/>
</dbReference>
<reference evidence="13 14" key="1">
    <citation type="journal article" date="2013" name="Proc. Natl. Acad. Sci. U.S.A.">
        <title>Fine-scale variation in meiotic recombination in Mimulus inferred from population shotgun sequencing.</title>
        <authorList>
            <person name="Hellsten U."/>
            <person name="Wright K.M."/>
            <person name="Jenkins J."/>
            <person name="Shu S."/>
            <person name="Yuan Y."/>
            <person name="Wessler S.R."/>
            <person name="Schmutz J."/>
            <person name="Willis J.H."/>
            <person name="Rokhsar D.S."/>
        </authorList>
    </citation>
    <scope>NUCLEOTIDE SEQUENCE [LARGE SCALE GENOMIC DNA]</scope>
    <source>
        <strain evidence="14">cv. DUN x IM62</strain>
    </source>
</reference>
<dbReference type="STRING" id="4155.A0A022QSW9"/>
<feature type="domain" description="Inhibitor I9" evidence="11">
    <location>
        <begin position="4"/>
        <end position="49"/>
    </location>
</feature>
<dbReference type="InterPro" id="IPR037045">
    <property type="entry name" value="S8pro/Inhibitor_I9_sf"/>
</dbReference>
<dbReference type="Pfam" id="PF17766">
    <property type="entry name" value="fn3_6"/>
    <property type="match status" value="1"/>
</dbReference>
<gene>
    <name evidence="13" type="ORF">MIMGU_mgv1a020217mg</name>
</gene>
<dbReference type="GO" id="GO:0006508">
    <property type="term" value="P:proteolysis"/>
    <property type="evidence" value="ECO:0007669"/>
    <property type="project" value="UniProtKB-KW"/>
</dbReference>
<feature type="compositionally biased region" description="Polar residues" evidence="8">
    <location>
        <begin position="458"/>
        <end position="468"/>
    </location>
</feature>
<evidence type="ECO:0000259" key="12">
    <source>
        <dbReference type="Pfam" id="PF17766"/>
    </source>
</evidence>
<keyword evidence="3" id="KW-0732">Signal</keyword>
<evidence type="ECO:0000256" key="5">
    <source>
        <dbReference type="ARBA" id="ARBA00022825"/>
    </source>
</evidence>
<feature type="active site" description="Charge relay system" evidence="6 7">
    <location>
        <position position="95"/>
    </location>
</feature>
<evidence type="ECO:0000256" key="3">
    <source>
        <dbReference type="ARBA" id="ARBA00022729"/>
    </source>
</evidence>
<dbReference type="Gene3D" id="3.40.50.200">
    <property type="entry name" value="Peptidase S8/S53 domain"/>
    <property type="match status" value="3"/>
</dbReference>
<evidence type="ECO:0000256" key="7">
    <source>
        <dbReference type="PROSITE-ProRule" id="PRU01240"/>
    </source>
</evidence>
<evidence type="ECO:0000259" key="11">
    <source>
        <dbReference type="Pfam" id="PF05922"/>
    </source>
</evidence>
<dbReference type="Gene3D" id="2.60.40.2310">
    <property type="match status" value="1"/>
</dbReference>
<evidence type="ECO:0000259" key="10">
    <source>
        <dbReference type="Pfam" id="PF02225"/>
    </source>
</evidence>
<feature type="domain" description="PA" evidence="10">
    <location>
        <begin position="180"/>
        <end position="253"/>
    </location>
</feature>
<dbReference type="EMBL" id="KI631203">
    <property type="protein sequence ID" value="EYU29560.1"/>
    <property type="molecule type" value="Genomic_DNA"/>
</dbReference>
<dbReference type="Pfam" id="PF05922">
    <property type="entry name" value="Inhibitor_I9"/>
    <property type="match status" value="1"/>
</dbReference>
<dbReference type="Gene3D" id="3.30.70.80">
    <property type="entry name" value="Peptidase S8 propeptide/proteinase inhibitor I9"/>
    <property type="match status" value="1"/>
</dbReference>
<sequence length="536" mass="56476">ASNSDDQPRILYHYQHVISGFAAKLSAADVEAMRQKKGFISARPERMYTVLIKIFGNRTETTPTTHSPNFMGLNQNTGLRKNSSYGKGVIIGMVDMGVELSHPSFADGGMLPPPPVKWKGKCQFLIGELSPLTIGHGTHTASTAAGNFVGGAGLFGNAGRNAAGIAPLAHLSIYQACGFDGCPNSAVAAAIDAAIDDGFGQLDVDVRGKIVVCDNGTPTKRIAKGVGIKNAGGAAMILVNTETQRDTTSDDVHALRAMQIGTLIGGGPAPVLAAFSSRGPSTATPGILKPDIIGPGDNILAAWPFSLENKTDTKSTFNIISGTSMSCPHLSGVAALLKSVHPDWSIAAIKSGIMTTAYQVNLKGNPIKNEQLQPATVDCAKEKSILEAQLNYPSFSIIFGSTPQNYTRTLTNVGKDNLSYDVEIVLPDGVNVKVEPNKLVFPKLGDKSSYNMTFTRTTKGAMNSTPQGFSCLPQDRHGPGAGRVRVRVLEDPKPTRGEAGPGPRRVHSGPDRIFKLCPKRGGSGSETGPLGSEPDF</sequence>
<evidence type="ECO:0000313" key="14">
    <source>
        <dbReference type="Proteomes" id="UP000030748"/>
    </source>
</evidence>
<feature type="active site" description="Charge relay system" evidence="6 7">
    <location>
        <position position="136"/>
    </location>
</feature>
<feature type="non-terminal residue" evidence="13">
    <location>
        <position position="1"/>
    </location>
</feature>
<dbReference type="Pfam" id="PF00082">
    <property type="entry name" value="Peptidase_S8"/>
    <property type="match status" value="1"/>
</dbReference>
<keyword evidence="2 7" id="KW-0645">Protease</keyword>
<dbReference type="InterPro" id="IPR010259">
    <property type="entry name" value="S8pro/Inhibitor_I9"/>
</dbReference>
<dbReference type="PANTHER" id="PTHR10795">
    <property type="entry name" value="PROPROTEIN CONVERTASE SUBTILISIN/KEXIN"/>
    <property type="match status" value="1"/>
</dbReference>
<dbReference type="PRINTS" id="PR00723">
    <property type="entry name" value="SUBTILISIN"/>
</dbReference>
<feature type="domain" description="Subtilisin-like protease fibronectin type-III" evidence="12">
    <location>
        <begin position="389"/>
        <end position="461"/>
    </location>
</feature>
<dbReference type="AlphaFoldDB" id="A0A022QSW9"/>
<proteinExistence type="inferred from homology"/>
<dbReference type="InterPro" id="IPR036852">
    <property type="entry name" value="Peptidase_S8/S53_dom_sf"/>
</dbReference>
<evidence type="ECO:0000256" key="1">
    <source>
        <dbReference type="ARBA" id="ARBA00011073"/>
    </source>
</evidence>
<dbReference type="SUPFAM" id="SSF52743">
    <property type="entry name" value="Subtilisin-like"/>
    <property type="match status" value="1"/>
</dbReference>
<accession>A0A022QSW9</accession>
<evidence type="ECO:0000256" key="4">
    <source>
        <dbReference type="ARBA" id="ARBA00022801"/>
    </source>
</evidence>
<dbReference type="InterPro" id="IPR003137">
    <property type="entry name" value="PA_domain"/>
</dbReference>
<dbReference type="PROSITE" id="PS51892">
    <property type="entry name" value="SUBTILASE"/>
    <property type="match status" value="1"/>
</dbReference>